<organism evidence="1 2">
    <name type="scientific">Angustibacter aerolatus</name>
    <dbReference type="NCBI Taxonomy" id="1162965"/>
    <lineage>
        <taxon>Bacteria</taxon>
        <taxon>Bacillati</taxon>
        <taxon>Actinomycetota</taxon>
        <taxon>Actinomycetes</taxon>
        <taxon>Kineosporiales</taxon>
        <taxon>Kineosporiaceae</taxon>
    </lineage>
</organism>
<dbReference type="InterPro" id="IPR034660">
    <property type="entry name" value="DinB/YfiT-like"/>
</dbReference>
<dbReference type="EMBL" id="BSUZ01000001">
    <property type="protein sequence ID" value="GMA87165.1"/>
    <property type="molecule type" value="Genomic_DNA"/>
</dbReference>
<keyword evidence="2" id="KW-1185">Reference proteome</keyword>
<dbReference type="Pfam" id="PF04978">
    <property type="entry name" value="MST"/>
    <property type="match status" value="1"/>
</dbReference>
<evidence type="ECO:0008006" key="3">
    <source>
        <dbReference type="Google" id="ProtNLM"/>
    </source>
</evidence>
<sequence>MSLLGIVRHMADVEHGWFVQSVAGLDEPPPYRTEDEPDADWAGAVADDDVVRDAFARWTAACERSDQIAAGLDLDATTQMDEWTMSLRSRLLHSIEEYARHNGHADLIREQVDGRTGE</sequence>
<accession>A0ABQ6JG49</accession>
<protein>
    <recommendedName>
        <fullName evidence="3">Mini-circle protein</fullName>
    </recommendedName>
</protein>
<dbReference type="InterPro" id="IPR007061">
    <property type="entry name" value="MST-like"/>
</dbReference>
<name>A0ABQ6JG49_9ACTN</name>
<gene>
    <name evidence="1" type="ORF">GCM10025868_24150</name>
</gene>
<dbReference type="Gene3D" id="1.20.120.450">
    <property type="entry name" value="dinb family like domain"/>
    <property type="match status" value="1"/>
</dbReference>
<comment type="caution">
    <text evidence="1">The sequence shown here is derived from an EMBL/GenBank/DDBJ whole genome shotgun (WGS) entry which is preliminary data.</text>
</comment>
<evidence type="ECO:0000313" key="2">
    <source>
        <dbReference type="Proteomes" id="UP001157017"/>
    </source>
</evidence>
<dbReference type="Proteomes" id="UP001157017">
    <property type="component" value="Unassembled WGS sequence"/>
</dbReference>
<reference evidence="2" key="1">
    <citation type="journal article" date="2019" name="Int. J. Syst. Evol. Microbiol.">
        <title>The Global Catalogue of Microorganisms (GCM) 10K type strain sequencing project: providing services to taxonomists for standard genome sequencing and annotation.</title>
        <authorList>
            <consortium name="The Broad Institute Genomics Platform"/>
            <consortium name="The Broad Institute Genome Sequencing Center for Infectious Disease"/>
            <person name="Wu L."/>
            <person name="Ma J."/>
        </authorList>
    </citation>
    <scope>NUCLEOTIDE SEQUENCE [LARGE SCALE GENOMIC DNA]</scope>
    <source>
        <strain evidence="2">NBRC 108730</strain>
    </source>
</reference>
<dbReference type="SUPFAM" id="SSF109854">
    <property type="entry name" value="DinB/YfiT-like putative metalloenzymes"/>
    <property type="match status" value="1"/>
</dbReference>
<proteinExistence type="predicted"/>
<evidence type="ECO:0000313" key="1">
    <source>
        <dbReference type="EMBL" id="GMA87165.1"/>
    </source>
</evidence>